<comment type="caution">
    <text evidence="2">The sequence shown here is derived from an EMBL/GenBank/DDBJ whole genome shotgun (WGS) entry which is preliminary data.</text>
</comment>
<evidence type="ECO:0000256" key="1">
    <source>
        <dbReference type="SAM" id="MobiDB-lite"/>
    </source>
</evidence>
<reference evidence="2" key="1">
    <citation type="submission" date="2021-02" db="EMBL/GenBank/DDBJ databases">
        <authorList>
            <person name="Dougan E. K."/>
            <person name="Rhodes N."/>
            <person name="Thang M."/>
            <person name="Chan C."/>
        </authorList>
    </citation>
    <scope>NUCLEOTIDE SEQUENCE</scope>
</reference>
<organism evidence="2 3">
    <name type="scientific">Symbiodinium necroappetens</name>
    <dbReference type="NCBI Taxonomy" id="1628268"/>
    <lineage>
        <taxon>Eukaryota</taxon>
        <taxon>Sar</taxon>
        <taxon>Alveolata</taxon>
        <taxon>Dinophyceae</taxon>
        <taxon>Suessiales</taxon>
        <taxon>Symbiodiniaceae</taxon>
        <taxon>Symbiodinium</taxon>
    </lineage>
</organism>
<name>A0A812R4B7_9DINO</name>
<evidence type="ECO:0000313" key="3">
    <source>
        <dbReference type="Proteomes" id="UP000601435"/>
    </source>
</evidence>
<dbReference type="Proteomes" id="UP000601435">
    <property type="component" value="Unassembled WGS sequence"/>
</dbReference>
<evidence type="ECO:0000313" key="2">
    <source>
        <dbReference type="EMBL" id="CAE7419151.1"/>
    </source>
</evidence>
<feature type="non-terminal residue" evidence="2">
    <location>
        <position position="1"/>
    </location>
</feature>
<proteinExistence type="predicted"/>
<keyword evidence="3" id="KW-1185">Reference proteome</keyword>
<gene>
    <name evidence="2" type="ORF">SNEC2469_LOCUS11507</name>
</gene>
<protein>
    <submittedName>
        <fullName evidence="2">Uncharacterized protein</fullName>
    </submittedName>
</protein>
<dbReference type="EMBL" id="CAJNJA010018276">
    <property type="protein sequence ID" value="CAE7419151.1"/>
    <property type="molecule type" value="Genomic_DNA"/>
</dbReference>
<accession>A0A812R4B7</accession>
<dbReference type="OrthoDB" id="429775at2759"/>
<dbReference type="AlphaFoldDB" id="A0A812R4B7"/>
<feature type="compositionally biased region" description="Basic and acidic residues" evidence="1">
    <location>
        <begin position="118"/>
        <end position="128"/>
    </location>
</feature>
<feature type="region of interest" description="Disordered" evidence="1">
    <location>
        <begin position="118"/>
        <end position="153"/>
    </location>
</feature>
<sequence length="153" mass="17487">MVLPRRQMTPHELTSLWEKEWGVMHATRIKFRAPSSSPSKWLSHHGDHLPLAPVVVVLETKGLGSILNSLECAFRQQRGAHVETLRQGQEFQWSSWTPQQALDENHRMLSEKELQWHRERAAEADLPKRPASPQNLSTPLIDPYASPEVYAAP</sequence>